<dbReference type="InterPro" id="IPR050553">
    <property type="entry name" value="Thioredoxin_ResA/DsbE_sf"/>
</dbReference>
<comment type="subcellular location">
    <subcellularLocation>
        <location evidence="1">Cell envelope</location>
    </subcellularLocation>
</comment>
<name>A0A2A2GBE7_9BACT</name>
<dbReference type="AlphaFoldDB" id="A0A2A2GBE7"/>
<evidence type="ECO:0000256" key="3">
    <source>
        <dbReference type="ARBA" id="ARBA00023157"/>
    </source>
</evidence>
<dbReference type="PROSITE" id="PS51352">
    <property type="entry name" value="THIOREDOXIN_2"/>
    <property type="match status" value="1"/>
</dbReference>
<dbReference type="Pfam" id="PF00578">
    <property type="entry name" value="AhpC-TSA"/>
    <property type="match status" value="1"/>
</dbReference>
<evidence type="ECO:0000313" key="8">
    <source>
        <dbReference type="EMBL" id="PAU94155.1"/>
    </source>
</evidence>
<keyword evidence="5" id="KW-0732">Signal</keyword>
<dbReference type="PROSITE" id="PS51166">
    <property type="entry name" value="CBM20"/>
    <property type="match status" value="1"/>
</dbReference>
<dbReference type="EMBL" id="NSKE01000005">
    <property type="protein sequence ID" value="PAU94155.1"/>
    <property type="molecule type" value="Genomic_DNA"/>
</dbReference>
<dbReference type="GO" id="GO:0016491">
    <property type="term" value="F:oxidoreductase activity"/>
    <property type="evidence" value="ECO:0007669"/>
    <property type="project" value="InterPro"/>
</dbReference>
<feature type="domain" description="Thioredoxin" evidence="7">
    <location>
        <begin position="408"/>
        <end position="544"/>
    </location>
</feature>
<dbReference type="OrthoDB" id="750178at2"/>
<dbReference type="PANTHER" id="PTHR42852">
    <property type="entry name" value="THIOL:DISULFIDE INTERCHANGE PROTEIN DSBE"/>
    <property type="match status" value="1"/>
</dbReference>
<keyword evidence="2" id="KW-0201">Cytochrome c-type biogenesis</keyword>
<dbReference type="GO" id="GO:2001070">
    <property type="term" value="F:starch binding"/>
    <property type="evidence" value="ECO:0007669"/>
    <property type="project" value="InterPro"/>
</dbReference>
<evidence type="ECO:0000256" key="4">
    <source>
        <dbReference type="ARBA" id="ARBA00023284"/>
    </source>
</evidence>
<reference evidence="8 9" key="1">
    <citation type="submission" date="2017-08" db="EMBL/GenBank/DDBJ databases">
        <title>Aliifodinibius alkalisoli sp. nov., isolated from saline alkaline soil.</title>
        <authorList>
            <person name="Liu D."/>
            <person name="Zhang G."/>
        </authorList>
    </citation>
    <scope>NUCLEOTIDE SEQUENCE [LARGE SCALE GENOMIC DNA]</scope>
    <source>
        <strain evidence="8 9">WN023</strain>
    </source>
</reference>
<organism evidence="8 9">
    <name type="scientific">Fodinibius salipaludis</name>
    <dbReference type="NCBI Taxonomy" id="2032627"/>
    <lineage>
        <taxon>Bacteria</taxon>
        <taxon>Pseudomonadati</taxon>
        <taxon>Balneolota</taxon>
        <taxon>Balneolia</taxon>
        <taxon>Balneolales</taxon>
        <taxon>Balneolaceae</taxon>
        <taxon>Fodinibius</taxon>
    </lineage>
</organism>
<sequence length="544" mass="61669">MKLFVFLLLGILSNLTSAASHQPVSDSVTVTFEVAVPETTPEDATIFGAGSLNSWDPGNQGKGFGQKEYAQPLTYREGSWTTSITAPKNSEESYKYTRGSIYSAEERADYTYRPTRKVVFNQTKTVRDTVEAWHDIPPKSLTQNWPHLKLKEADITIMSDDHLMDGIGTVLYDKATGTQFYDFNKNATQVKEIPDNFYDATYYYQKVSATTDDLQLISAAKTAPEGPWNIFVDQNGDKKISKEEKVFTISNDEEKYEWSGKIPVKEIKNNNTIIDSVTFSLQYAPDLPRGYTSSPGTNAPDLTFELPLKNRRATYNDQIFYVSTLYFIPFSSHNQVLIDRNQNDTLEVGSGSNEVYSSDLSQMRRKQKFFSYPSFELGENSWQVANIEPHGEWIRLRPAPNKSAKKKIADGQPAPDWQATAVTGKILSSENLRGKYILLDFWGSWCGPCIQEIPLLKKTYQQFKDQNFEMIGFAYQSRESLDKALEKYQLPWPQITDEKGKCSSKFLVRGYPTHYLIGPDGKVLEKGSSLSGQELIPTIEQYLK</sequence>
<keyword evidence="3" id="KW-1015">Disulfide bond</keyword>
<accession>A0A2A2GBE7</accession>
<gene>
    <name evidence="8" type="ORF">CK503_08045</name>
</gene>
<evidence type="ECO:0000313" key="9">
    <source>
        <dbReference type="Proteomes" id="UP000218831"/>
    </source>
</evidence>
<dbReference type="InterPro" id="IPR013766">
    <property type="entry name" value="Thioredoxin_domain"/>
</dbReference>
<evidence type="ECO:0000259" key="7">
    <source>
        <dbReference type="PROSITE" id="PS51352"/>
    </source>
</evidence>
<evidence type="ECO:0000256" key="2">
    <source>
        <dbReference type="ARBA" id="ARBA00022748"/>
    </source>
</evidence>
<dbReference type="InterPro" id="IPR036249">
    <property type="entry name" value="Thioredoxin-like_sf"/>
</dbReference>
<dbReference type="Gene3D" id="3.40.30.10">
    <property type="entry name" value="Glutaredoxin"/>
    <property type="match status" value="1"/>
</dbReference>
<dbReference type="SUPFAM" id="SSF52833">
    <property type="entry name" value="Thioredoxin-like"/>
    <property type="match status" value="1"/>
</dbReference>
<dbReference type="InterPro" id="IPR013784">
    <property type="entry name" value="Carb-bd-like_fold"/>
</dbReference>
<dbReference type="GO" id="GO:0030313">
    <property type="term" value="C:cell envelope"/>
    <property type="evidence" value="ECO:0007669"/>
    <property type="project" value="UniProtKB-SubCell"/>
</dbReference>
<dbReference type="InterPro" id="IPR000866">
    <property type="entry name" value="AhpC/TSA"/>
</dbReference>
<feature type="chain" id="PRO_5012697172" description="Thioredoxin domain-containing protein" evidence="5">
    <location>
        <begin position="19"/>
        <end position="544"/>
    </location>
</feature>
<proteinExistence type="predicted"/>
<dbReference type="GO" id="GO:0016209">
    <property type="term" value="F:antioxidant activity"/>
    <property type="evidence" value="ECO:0007669"/>
    <property type="project" value="InterPro"/>
</dbReference>
<comment type="caution">
    <text evidence="8">The sequence shown here is derived from an EMBL/GenBank/DDBJ whole genome shotgun (WGS) entry which is preliminary data.</text>
</comment>
<dbReference type="RefSeq" id="WP_095606286.1">
    <property type="nucleotide sequence ID" value="NZ_NSKE01000005.1"/>
</dbReference>
<evidence type="ECO:0008006" key="10">
    <source>
        <dbReference type="Google" id="ProtNLM"/>
    </source>
</evidence>
<protein>
    <recommendedName>
        <fullName evidence="10">Thioredoxin domain-containing protein</fullName>
    </recommendedName>
</protein>
<feature type="domain" description="CBM20" evidence="6">
    <location>
        <begin position="22"/>
        <end position="135"/>
    </location>
</feature>
<dbReference type="SUPFAM" id="SSF49452">
    <property type="entry name" value="Starch-binding domain-like"/>
    <property type="match status" value="1"/>
</dbReference>
<dbReference type="InterPro" id="IPR002044">
    <property type="entry name" value="CBM20"/>
</dbReference>
<dbReference type="Proteomes" id="UP000218831">
    <property type="component" value="Unassembled WGS sequence"/>
</dbReference>
<dbReference type="GO" id="GO:0017004">
    <property type="term" value="P:cytochrome complex assembly"/>
    <property type="evidence" value="ECO:0007669"/>
    <property type="project" value="UniProtKB-KW"/>
</dbReference>
<dbReference type="CDD" id="cd02966">
    <property type="entry name" value="TlpA_like_family"/>
    <property type="match status" value="1"/>
</dbReference>
<evidence type="ECO:0000256" key="1">
    <source>
        <dbReference type="ARBA" id="ARBA00004196"/>
    </source>
</evidence>
<evidence type="ECO:0000259" key="6">
    <source>
        <dbReference type="PROSITE" id="PS51166"/>
    </source>
</evidence>
<evidence type="ECO:0000256" key="5">
    <source>
        <dbReference type="SAM" id="SignalP"/>
    </source>
</evidence>
<feature type="signal peptide" evidence="5">
    <location>
        <begin position="1"/>
        <end position="18"/>
    </location>
</feature>
<keyword evidence="4" id="KW-0676">Redox-active center</keyword>
<dbReference type="PANTHER" id="PTHR42852:SF6">
    <property type="entry name" value="THIOL:DISULFIDE INTERCHANGE PROTEIN DSBE"/>
    <property type="match status" value="1"/>
</dbReference>
<keyword evidence="9" id="KW-1185">Reference proteome</keyword>